<feature type="compositionally biased region" description="Basic and acidic residues" evidence="1">
    <location>
        <begin position="33"/>
        <end position="43"/>
    </location>
</feature>
<organism evidence="3">
    <name type="scientific">marine metagenome</name>
    <dbReference type="NCBI Taxonomy" id="408172"/>
    <lineage>
        <taxon>unclassified sequences</taxon>
        <taxon>metagenomes</taxon>
        <taxon>ecological metagenomes</taxon>
    </lineage>
</organism>
<feature type="region of interest" description="Disordered" evidence="1">
    <location>
        <begin position="33"/>
        <end position="60"/>
    </location>
</feature>
<evidence type="ECO:0000313" key="3">
    <source>
        <dbReference type="EMBL" id="SVE33270.1"/>
    </source>
</evidence>
<dbReference type="EMBL" id="UINC01210001">
    <property type="protein sequence ID" value="SVE33270.1"/>
    <property type="molecule type" value="Genomic_DNA"/>
</dbReference>
<keyword evidence="2" id="KW-0472">Membrane</keyword>
<evidence type="ECO:0000256" key="2">
    <source>
        <dbReference type="SAM" id="Phobius"/>
    </source>
</evidence>
<feature type="transmembrane region" description="Helical" evidence="2">
    <location>
        <begin position="6"/>
        <end position="27"/>
    </location>
</feature>
<gene>
    <name evidence="3" type="ORF">METZ01_LOCUS486124</name>
</gene>
<keyword evidence="2" id="KW-0812">Transmembrane</keyword>
<accession>A0A383CML7</accession>
<reference evidence="3" key="1">
    <citation type="submission" date="2018-05" db="EMBL/GenBank/DDBJ databases">
        <authorList>
            <person name="Lanie J.A."/>
            <person name="Ng W.-L."/>
            <person name="Kazmierczak K.M."/>
            <person name="Andrzejewski T.M."/>
            <person name="Davidsen T.M."/>
            <person name="Wayne K.J."/>
            <person name="Tettelin H."/>
            <person name="Glass J.I."/>
            <person name="Rusch D."/>
            <person name="Podicherti R."/>
            <person name="Tsui H.-C.T."/>
            <person name="Winkler M.E."/>
        </authorList>
    </citation>
    <scope>NUCLEOTIDE SEQUENCE</scope>
</reference>
<proteinExistence type="predicted"/>
<evidence type="ECO:0000256" key="1">
    <source>
        <dbReference type="SAM" id="MobiDB-lite"/>
    </source>
</evidence>
<name>A0A383CML7_9ZZZZ</name>
<sequence length="60" mass="6314">MSGTTVIVIVVLAILVVVGGSILVLGLNRREHRTPSDVHHANNGEDLPTAGDQRSDSPDN</sequence>
<protein>
    <submittedName>
        <fullName evidence="3">Uncharacterized protein</fullName>
    </submittedName>
</protein>
<keyword evidence="2" id="KW-1133">Transmembrane helix</keyword>
<dbReference type="AlphaFoldDB" id="A0A383CML7"/>